<keyword evidence="1" id="KW-1133">Transmembrane helix</keyword>
<evidence type="ECO:0000256" key="1">
    <source>
        <dbReference type="SAM" id="Phobius"/>
    </source>
</evidence>
<accession>A0A5N5ST52</accession>
<dbReference type="PANTHER" id="PTHR10796:SF130">
    <property type="entry name" value="PATCHED DOMAIN-CONTAINING PROTEIN 3-LIKE PROTEIN"/>
    <property type="match status" value="1"/>
</dbReference>
<dbReference type="Gene3D" id="1.20.1640.10">
    <property type="entry name" value="Multidrug efflux transporter AcrB transmembrane domain"/>
    <property type="match status" value="1"/>
</dbReference>
<feature type="transmembrane region" description="Helical" evidence="1">
    <location>
        <begin position="252"/>
        <end position="275"/>
    </location>
</feature>
<keyword evidence="1" id="KW-0812">Transmembrane</keyword>
<dbReference type="GO" id="GO:0016020">
    <property type="term" value="C:membrane"/>
    <property type="evidence" value="ECO:0007669"/>
    <property type="project" value="TreeGrafter"/>
</dbReference>
<dbReference type="SUPFAM" id="SSF82866">
    <property type="entry name" value="Multidrug efflux transporter AcrB transmembrane domain"/>
    <property type="match status" value="1"/>
</dbReference>
<comment type="caution">
    <text evidence="2">The sequence shown here is derived from an EMBL/GenBank/DDBJ whole genome shotgun (WGS) entry which is preliminary data.</text>
</comment>
<dbReference type="EMBL" id="SEYY01020339">
    <property type="protein sequence ID" value="KAB7497391.1"/>
    <property type="molecule type" value="Genomic_DNA"/>
</dbReference>
<feature type="transmembrane region" description="Helical" evidence="1">
    <location>
        <begin position="220"/>
        <end position="240"/>
    </location>
</feature>
<reference evidence="2 3" key="1">
    <citation type="journal article" date="2019" name="PLoS Biol.">
        <title>Sex chromosomes control vertical transmission of feminizing Wolbachia symbionts in an isopod.</title>
        <authorList>
            <person name="Becking T."/>
            <person name="Chebbi M.A."/>
            <person name="Giraud I."/>
            <person name="Moumen B."/>
            <person name="Laverre T."/>
            <person name="Caubet Y."/>
            <person name="Peccoud J."/>
            <person name="Gilbert C."/>
            <person name="Cordaux R."/>
        </authorList>
    </citation>
    <scope>NUCLEOTIDE SEQUENCE [LARGE SCALE GENOMIC DNA]</scope>
    <source>
        <strain evidence="2">ANa2</strain>
        <tissue evidence="2">Whole body excluding digestive tract and cuticle</tissue>
    </source>
</reference>
<dbReference type="OrthoDB" id="6510177at2759"/>
<name>A0A5N5ST52_9CRUS</name>
<evidence type="ECO:0000313" key="2">
    <source>
        <dbReference type="EMBL" id="KAB7497391.1"/>
    </source>
</evidence>
<feature type="non-terminal residue" evidence="2">
    <location>
        <position position="1"/>
    </location>
</feature>
<evidence type="ECO:0000313" key="3">
    <source>
        <dbReference type="Proteomes" id="UP000326759"/>
    </source>
</evidence>
<keyword evidence="1" id="KW-0472">Membrane</keyword>
<feature type="transmembrane region" description="Helical" evidence="1">
    <location>
        <begin position="152"/>
        <end position="172"/>
    </location>
</feature>
<feature type="transmembrane region" description="Helical" evidence="1">
    <location>
        <begin position="184"/>
        <end position="208"/>
    </location>
</feature>
<proteinExistence type="predicted"/>
<protein>
    <submittedName>
        <fullName evidence="2">Protein patched-like protein 3</fullName>
    </submittedName>
</protein>
<gene>
    <name evidence="2" type="primary">ptc-3</name>
    <name evidence="2" type="ORF">Anas_06532</name>
</gene>
<keyword evidence="3" id="KW-1185">Reference proteome</keyword>
<dbReference type="Proteomes" id="UP000326759">
    <property type="component" value="Unassembled WGS sequence"/>
</dbReference>
<feature type="transmembrane region" description="Helical" evidence="1">
    <location>
        <begin position="126"/>
        <end position="146"/>
    </location>
</feature>
<dbReference type="PANTHER" id="PTHR10796">
    <property type="entry name" value="PATCHED-RELATED"/>
    <property type="match status" value="1"/>
</dbReference>
<dbReference type="AlphaFoldDB" id="A0A5N5ST52"/>
<organism evidence="2 3">
    <name type="scientific">Armadillidium nasatum</name>
    <dbReference type="NCBI Taxonomy" id="96803"/>
    <lineage>
        <taxon>Eukaryota</taxon>
        <taxon>Metazoa</taxon>
        <taxon>Ecdysozoa</taxon>
        <taxon>Arthropoda</taxon>
        <taxon>Crustacea</taxon>
        <taxon>Multicrustacea</taxon>
        <taxon>Malacostraca</taxon>
        <taxon>Eumalacostraca</taxon>
        <taxon>Peracarida</taxon>
        <taxon>Isopoda</taxon>
        <taxon>Oniscidea</taxon>
        <taxon>Crinocheta</taxon>
        <taxon>Armadillidiidae</taxon>
        <taxon>Armadillidium</taxon>
    </lineage>
</organism>
<sequence>HISIVDSWFEKFKVYWDDYDYTSEHEVDKNLFSQRLGEFLYSPEGSKYRLKNFRFNGTFNCTGPAPEVLVSTFEYKHNALYGSKQKIGAMEDVKSVIRNLNFSEFVMPWARSYSNWETDKIIEIELYRNISMAMIVVGIMTLALIASVRTSFMVLLCVIMTLIDVGGLMHWWGLTIDTVSCIDLVLAVGLCVDYAAHIGHTFMIQIGSLNERVANTLGKIGPAVLNGGFSTFLAFVFLIRSDSHVFVTFFKIFFAVCLYGLYHGLVFLPVLLSLIGPPPYKTVERNVVNTKEREYLNCLDAGATQKCLESEYIEDKLKDSAVRETVIM</sequence>
<dbReference type="InterPro" id="IPR051697">
    <property type="entry name" value="Patched_domain-protein"/>
</dbReference>